<dbReference type="EMBL" id="CM046397">
    <property type="protein sequence ID" value="KAI8534967.1"/>
    <property type="molecule type" value="Genomic_DNA"/>
</dbReference>
<proteinExistence type="predicted"/>
<reference evidence="1" key="1">
    <citation type="submission" date="2022-02" db="EMBL/GenBank/DDBJ databases">
        <title>Plant Genome Project.</title>
        <authorList>
            <person name="Zhang R.-G."/>
        </authorList>
    </citation>
    <scope>NUCLEOTIDE SEQUENCE</scope>
    <source>
        <strain evidence="1">AT1</strain>
    </source>
</reference>
<accession>A0ACC0M281</accession>
<dbReference type="Proteomes" id="UP001062846">
    <property type="component" value="Chromosome 10"/>
</dbReference>
<name>A0ACC0M281_RHOML</name>
<protein>
    <submittedName>
        <fullName evidence="1">Uncharacterized protein</fullName>
    </submittedName>
</protein>
<evidence type="ECO:0000313" key="2">
    <source>
        <dbReference type="Proteomes" id="UP001062846"/>
    </source>
</evidence>
<evidence type="ECO:0000313" key="1">
    <source>
        <dbReference type="EMBL" id="KAI8534967.1"/>
    </source>
</evidence>
<organism evidence="1 2">
    <name type="scientific">Rhododendron molle</name>
    <name type="common">Chinese azalea</name>
    <name type="synonym">Azalea mollis</name>
    <dbReference type="NCBI Taxonomy" id="49168"/>
    <lineage>
        <taxon>Eukaryota</taxon>
        <taxon>Viridiplantae</taxon>
        <taxon>Streptophyta</taxon>
        <taxon>Embryophyta</taxon>
        <taxon>Tracheophyta</taxon>
        <taxon>Spermatophyta</taxon>
        <taxon>Magnoliopsida</taxon>
        <taxon>eudicotyledons</taxon>
        <taxon>Gunneridae</taxon>
        <taxon>Pentapetalae</taxon>
        <taxon>asterids</taxon>
        <taxon>Ericales</taxon>
        <taxon>Ericaceae</taxon>
        <taxon>Ericoideae</taxon>
        <taxon>Rhodoreae</taxon>
        <taxon>Rhododendron</taxon>
    </lineage>
</organism>
<keyword evidence="2" id="KW-1185">Reference proteome</keyword>
<gene>
    <name evidence="1" type="ORF">RHMOL_Rhmol10G0138300</name>
</gene>
<comment type="caution">
    <text evidence="1">The sequence shown here is derived from an EMBL/GenBank/DDBJ whole genome shotgun (WGS) entry which is preliminary data.</text>
</comment>
<sequence length="76" mass="8391">MYTYGAITQCVFSVHSIFNSTFDQQALGEASSQNLGPNTLKKHGTKATCRAESPINDNTMEEGRAVEPLKNKQKKE</sequence>